<dbReference type="AlphaFoldDB" id="A0A917G9I1"/>
<keyword evidence="1" id="KW-0812">Transmembrane</keyword>
<sequence>MGKLTKRNILWVIPIGILITFFFVFGPKAEINDHQAINYVKTVTLPDYDKALGQLERICTDGKWIYFETSKNQAVVEFQGQCEKTAIKQQFLVDDKRTNVRVGAMIKESKEASSEERDQFLQQLLQS</sequence>
<accession>A0A917G9I1</accession>
<comment type="caution">
    <text evidence="2">The sequence shown here is derived from an EMBL/GenBank/DDBJ whole genome shotgun (WGS) entry which is preliminary data.</text>
</comment>
<protein>
    <submittedName>
        <fullName evidence="2">Uncharacterized protein</fullName>
    </submittedName>
</protein>
<dbReference type="RefSeq" id="WP_188615656.1">
    <property type="nucleotide sequence ID" value="NZ_BMJT01000011.1"/>
</dbReference>
<keyword evidence="1" id="KW-1133">Transmembrane helix</keyword>
<organism evidence="2 3">
    <name type="scientific">Lysinibacillus alkalisoli</name>
    <dbReference type="NCBI Taxonomy" id="1911548"/>
    <lineage>
        <taxon>Bacteria</taxon>
        <taxon>Bacillati</taxon>
        <taxon>Bacillota</taxon>
        <taxon>Bacilli</taxon>
        <taxon>Bacillales</taxon>
        <taxon>Bacillaceae</taxon>
        <taxon>Lysinibacillus</taxon>
    </lineage>
</organism>
<evidence type="ECO:0000256" key="1">
    <source>
        <dbReference type="SAM" id="Phobius"/>
    </source>
</evidence>
<keyword evidence="1" id="KW-0472">Membrane</keyword>
<evidence type="ECO:0000313" key="2">
    <source>
        <dbReference type="EMBL" id="GGG31491.1"/>
    </source>
</evidence>
<keyword evidence="3" id="KW-1185">Reference proteome</keyword>
<reference evidence="2" key="1">
    <citation type="journal article" date="2014" name="Int. J. Syst. Evol. Microbiol.">
        <title>Complete genome sequence of Corynebacterium casei LMG S-19264T (=DSM 44701T), isolated from a smear-ripened cheese.</title>
        <authorList>
            <consortium name="US DOE Joint Genome Institute (JGI-PGF)"/>
            <person name="Walter F."/>
            <person name="Albersmeier A."/>
            <person name="Kalinowski J."/>
            <person name="Ruckert C."/>
        </authorList>
    </citation>
    <scope>NUCLEOTIDE SEQUENCE</scope>
    <source>
        <strain evidence="2">CGMCC 1.15760</strain>
    </source>
</reference>
<gene>
    <name evidence="2" type="ORF">GCM10007425_27640</name>
</gene>
<name>A0A917G9I1_9BACI</name>
<evidence type="ECO:0000313" key="3">
    <source>
        <dbReference type="Proteomes" id="UP000616608"/>
    </source>
</evidence>
<dbReference type="Proteomes" id="UP000616608">
    <property type="component" value="Unassembled WGS sequence"/>
</dbReference>
<proteinExistence type="predicted"/>
<reference evidence="2" key="2">
    <citation type="submission" date="2020-09" db="EMBL/GenBank/DDBJ databases">
        <authorList>
            <person name="Sun Q."/>
            <person name="Zhou Y."/>
        </authorList>
    </citation>
    <scope>NUCLEOTIDE SEQUENCE</scope>
    <source>
        <strain evidence="2">CGMCC 1.15760</strain>
    </source>
</reference>
<dbReference type="EMBL" id="BMJT01000011">
    <property type="protein sequence ID" value="GGG31491.1"/>
    <property type="molecule type" value="Genomic_DNA"/>
</dbReference>
<feature type="transmembrane region" description="Helical" evidence="1">
    <location>
        <begin position="9"/>
        <end position="26"/>
    </location>
</feature>